<dbReference type="EMBL" id="ML122250">
    <property type="protein sequence ID" value="RPD66863.1"/>
    <property type="molecule type" value="Genomic_DNA"/>
</dbReference>
<gene>
    <name evidence="2" type="ORF">L227DRAFT_648032</name>
</gene>
<organism evidence="2 3">
    <name type="scientific">Lentinus tigrinus ALCF2SS1-6</name>
    <dbReference type="NCBI Taxonomy" id="1328759"/>
    <lineage>
        <taxon>Eukaryota</taxon>
        <taxon>Fungi</taxon>
        <taxon>Dikarya</taxon>
        <taxon>Basidiomycota</taxon>
        <taxon>Agaricomycotina</taxon>
        <taxon>Agaricomycetes</taxon>
        <taxon>Polyporales</taxon>
        <taxon>Polyporaceae</taxon>
        <taxon>Lentinus</taxon>
    </lineage>
</organism>
<evidence type="ECO:0000313" key="2">
    <source>
        <dbReference type="EMBL" id="RPD66863.1"/>
    </source>
</evidence>
<evidence type="ECO:0000313" key="3">
    <source>
        <dbReference type="Proteomes" id="UP000313359"/>
    </source>
</evidence>
<proteinExistence type="predicted"/>
<name>A0A5C2SSJ2_9APHY</name>
<evidence type="ECO:0000256" key="1">
    <source>
        <dbReference type="SAM" id="MobiDB-lite"/>
    </source>
</evidence>
<dbReference type="AlphaFoldDB" id="A0A5C2SSJ2"/>
<sequence length="273" mass="28889">MSSSIKPPRGKAAPGPARPLDASSAAGSRAKPAISSVKASTASSTTSRTSVQTKSTRSKVPDAATVKASQSRARVEPATRVRATTTVKGTHLGAGKSTSSSAPLSSAPKTRPQAPDALSSSETPDALQLAAQSCAWAYMTSGMEEELRRSDNAAQAALKARRKELAAEEADIADSRTRYEGERMLDFYDELSDHKYNAVLDQLGGLEDECQNLEVEVLSLCSMVSSQDGRLSGVLHNLLDIVRGHAENVANAQKLVRCCKENYRVGIGTLTLV</sequence>
<reference evidence="2" key="1">
    <citation type="journal article" date="2018" name="Genome Biol. Evol.">
        <title>Genomics and development of Lentinus tigrinus, a white-rot wood-decaying mushroom with dimorphic fruiting bodies.</title>
        <authorList>
            <person name="Wu B."/>
            <person name="Xu Z."/>
            <person name="Knudson A."/>
            <person name="Carlson A."/>
            <person name="Chen N."/>
            <person name="Kovaka S."/>
            <person name="LaButti K."/>
            <person name="Lipzen A."/>
            <person name="Pennachio C."/>
            <person name="Riley R."/>
            <person name="Schakwitz W."/>
            <person name="Umezawa K."/>
            <person name="Ohm R.A."/>
            <person name="Grigoriev I.V."/>
            <person name="Nagy L.G."/>
            <person name="Gibbons J."/>
            <person name="Hibbett D."/>
        </authorList>
    </citation>
    <scope>NUCLEOTIDE SEQUENCE [LARGE SCALE GENOMIC DNA]</scope>
    <source>
        <strain evidence="2">ALCF2SS1-6</strain>
    </source>
</reference>
<protein>
    <submittedName>
        <fullName evidence="2">Uncharacterized protein</fullName>
    </submittedName>
</protein>
<dbReference type="STRING" id="1328759.A0A5C2SSJ2"/>
<keyword evidence="3" id="KW-1185">Reference proteome</keyword>
<feature type="compositionally biased region" description="Low complexity" evidence="1">
    <location>
        <begin position="96"/>
        <end position="110"/>
    </location>
</feature>
<feature type="compositionally biased region" description="Low complexity" evidence="1">
    <location>
        <begin position="35"/>
        <end position="55"/>
    </location>
</feature>
<accession>A0A5C2SSJ2</accession>
<dbReference type="Proteomes" id="UP000313359">
    <property type="component" value="Unassembled WGS sequence"/>
</dbReference>
<feature type="region of interest" description="Disordered" evidence="1">
    <location>
        <begin position="1"/>
        <end position="124"/>
    </location>
</feature>
<feature type="compositionally biased region" description="Low complexity" evidence="1">
    <location>
        <begin position="1"/>
        <end position="19"/>
    </location>
</feature>
<dbReference type="OrthoDB" id="2803656at2759"/>